<reference evidence="2" key="2">
    <citation type="submission" date="2020-10" db="UniProtKB">
        <authorList>
            <consortium name="WormBaseParasite"/>
        </authorList>
    </citation>
    <scope>IDENTIFICATION</scope>
</reference>
<protein>
    <submittedName>
        <fullName evidence="2">MRG domain-containing protein</fullName>
    </submittedName>
</protein>
<name>A0A7E4W2F3_PANRE</name>
<dbReference type="AlphaFoldDB" id="A0A7E4W2F3"/>
<proteinExistence type="predicted"/>
<evidence type="ECO:0000313" key="2">
    <source>
        <dbReference type="WBParaSite" id="Pan_g6180.t1"/>
    </source>
</evidence>
<organism evidence="1 2">
    <name type="scientific">Panagrellus redivivus</name>
    <name type="common">Microworm</name>
    <dbReference type="NCBI Taxonomy" id="6233"/>
    <lineage>
        <taxon>Eukaryota</taxon>
        <taxon>Metazoa</taxon>
        <taxon>Ecdysozoa</taxon>
        <taxon>Nematoda</taxon>
        <taxon>Chromadorea</taxon>
        <taxon>Rhabditida</taxon>
        <taxon>Tylenchina</taxon>
        <taxon>Panagrolaimomorpha</taxon>
        <taxon>Panagrolaimoidea</taxon>
        <taxon>Panagrolaimidae</taxon>
        <taxon>Panagrellus</taxon>
    </lineage>
</organism>
<dbReference type="Proteomes" id="UP000492821">
    <property type="component" value="Unassembled WGS sequence"/>
</dbReference>
<evidence type="ECO:0000313" key="1">
    <source>
        <dbReference type="Proteomes" id="UP000492821"/>
    </source>
</evidence>
<reference evidence="1" key="1">
    <citation type="journal article" date="2013" name="Genetics">
        <title>The draft genome and transcriptome of Panagrellus redivivus are shaped by the harsh demands of a free-living lifestyle.</title>
        <authorList>
            <person name="Srinivasan J."/>
            <person name="Dillman A.R."/>
            <person name="Macchietto M.G."/>
            <person name="Heikkinen L."/>
            <person name="Lakso M."/>
            <person name="Fracchia K.M."/>
            <person name="Antoshechkin I."/>
            <person name="Mortazavi A."/>
            <person name="Wong G."/>
            <person name="Sternberg P.W."/>
        </authorList>
    </citation>
    <scope>NUCLEOTIDE SEQUENCE [LARGE SCALE GENOMIC DNA]</scope>
    <source>
        <strain evidence="1">MT8872</strain>
    </source>
</reference>
<keyword evidence="1" id="KW-1185">Reference proteome</keyword>
<dbReference type="WBParaSite" id="Pan_g6180.t1">
    <property type="protein sequence ID" value="Pan_g6180.t1"/>
    <property type="gene ID" value="Pan_g6180"/>
</dbReference>
<accession>A0A7E4W2F3</accession>
<sequence>MFFSKCKSKYTVSLRVHFRKNPIRPDVDLRKVEKLDSEEHFGWAPYCDLLWPIRSTATTLVMDIDAELKPLWQVTVADLKAALHAQRKLLKVPSLIDLNEIDTRFVARYETRYIEYFVYASFEQFVDNIAMDLFGEVVFMNSFMPSTVVKEQKGRVPNGRRQLKAEYIECFEFLCDYYGGMFIDNSQSGHVHWRQDLRNIYNGCVTRRRKVATGYAHQKPIFWDVEIFE</sequence>